<proteinExistence type="predicted"/>
<reference evidence="3 4" key="1">
    <citation type="submission" date="2017-06" db="EMBL/GenBank/DDBJ databases">
        <authorList>
            <person name="Kim H.J."/>
            <person name="Triplett B.A."/>
        </authorList>
    </citation>
    <scope>NUCLEOTIDE SEQUENCE [LARGE SCALE GENOMIC DNA]</scope>
    <source>
        <strain evidence="3">FRACA_ARgP5</strain>
    </source>
</reference>
<sequence>MSRVAVYGATGFIGTACAHALRHAGHDVVARTARRLWVAPEDLAGSPAAGHRPFLDEVRAELDGVDAVVNAAGLATSAASRTPALVGANAAWPRLLADACERARVPRLVHVSTAAVQGRAPRLDESLDYAPVTPYARAKVLGEQLLRDAAARGTVATTVYRPPSVHGPGRRMTSDFAAFCRRFPLVTCADGSQPVPVALVGNVGAALAEIVTADDAPLVVSHPYEGHTVRTLYETFAPGRPLRCLPAAAVGALLRAAEPTGSWLPPLGALCRRAELMLLGQAQAPGWLAARGFRLPLGQAAWDELATGLRGPVPRPRAARGPCDTRDDTYRSPR</sequence>
<dbReference type="InterPro" id="IPR036291">
    <property type="entry name" value="NAD(P)-bd_dom_sf"/>
</dbReference>
<dbReference type="GO" id="GO:0005737">
    <property type="term" value="C:cytoplasm"/>
    <property type="evidence" value="ECO:0007669"/>
    <property type="project" value="TreeGrafter"/>
</dbReference>
<dbReference type="GO" id="GO:0004029">
    <property type="term" value="F:aldehyde dehydrogenase (NAD+) activity"/>
    <property type="evidence" value="ECO:0007669"/>
    <property type="project" value="TreeGrafter"/>
</dbReference>
<keyword evidence="4" id="KW-1185">Reference proteome</keyword>
<dbReference type="Gene3D" id="3.40.50.720">
    <property type="entry name" value="NAD(P)-binding Rossmann-like Domain"/>
    <property type="match status" value="1"/>
</dbReference>
<gene>
    <name evidence="3" type="ORF">FRACA_1880001</name>
</gene>
<dbReference type="PROSITE" id="PS51257">
    <property type="entry name" value="PROKAR_LIPOPROTEIN"/>
    <property type="match status" value="1"/>
</dbReference>
<protein>
    <submittedName>
        <fullName evidence="3">Nucleoside-diphosphate-sugar epimerase</fullName>
    </submittedName>
</protein>
<dbReference type="OrthoDB" id="9772485at2"/>
<organism evidence="3 4">
    <name type="scientific">Frankia canadensis</name>
    <dbReference type="NCBI Taxonomy" id="1836972"/>
    <lineage>
        <taxon>Bacteria</taxon>
        <taxon>Bacillati</taxon>
        <taxon>Actinomycetota</taxon>
        <taxon>Actinomycetes</taxon>
        <taxon>Frankiales</taxon>
        <taxon>Frankiaceae</taxon>
        <taxon>Frankia</taxon>
    </lineage>
</organism>
<dbReference type="InterPro" id="IPR051783">
    <property type="entry name" value="NAD(P)-dependent_oxidoreduct"/>
</dbReference>
<feature type="region of interest" description="Disordered" evidence="1">
    <location>
        <begin position="308"/>
        <end position="334"/>
    </location>
</feature>
<name>A0A2I2KNZ9_9ACTN</name>
<dbReference type="SUPFAM" id="SSF51735">
    <property type="entry name" value="NAD(P)-binding Rossmann-fold domains"/>
    <property type="match status" value="1"/>
</dbReference>
<dbReference type="EMBL" id="FZMO01000099">
    <property type="protein sequence ID" value="SNQ47398.1"/>
    <property type="molecule type" value="Genomic_DNA"/>
</dbReference>
<dbReference type="Pfam" id="PF01370">
    <property type="entry name" value="Epimerase"/>
    <property type="match status" value="1"/>
</dbReference>
<dbReference type="Proteomes" id="UP000234331">
    <property type="component" value="Unassembled WGS sequence"/>
</dbReference>
<dbReference type="InterPro" id="IPR001509">
    <property type="entry name" value="Epimerase_deHydtase"/>
</dbReference>
<evidence type="ECO:0000256" key="1">
    <source>
        <dbReference type="SAM" id="MobiDB-lite"/>
    </source>
</evidence>
<dbReference type="PANTHER" id="PTHR48079:SF6">
    <property type="entry name" value="NAD(P)-BINDING DOMAIN-CONTAINING PROTEIN-RELATED"/>
    <property type="match status" value="1"/>
</dbReference>
<dbReference type="PANTHER" id="PTHR48079">
    <property type="entry name" value="PROTEIN YEEZ"/>
    <property type="match status" value="1"/>
</dbReference>
<accession>A0A2I2KNZ9</accession>
<evidence type="ECO:0000259" key="2">
    <source>
        <dbReference type="Pfam" id="PF01370"/>
    </source>
</evidence>
<feature type="compositionally biased region" description="Basic and acidic residues" evidence="1">
    <location>
        <begin position="323"/>
        <end position="334"/>
    </location>
</feature>
<evidence type="ECO:0000313" key="4">
    <source>
        <dbReference type="Proteomes" id="UP000234331"/>
    </source>
</evidence>
<evidence type="ECO:0000313" key="3">
    <source>
        <dbReference type="EMBL" id="SNQ47398.1"/>
    </source>
</evidence>
<dbReference type="AlphaFoldDB" id="A0A2I2KNZ9"/>
<feature type="domain" description="NAD-dependent epimerase/dehydratase" evidence="2">
    <location>
        <begin position="5"/>
        <end position="201"/>
    </location>
</feature>
<dbReference type="RefSeq" id="WP_101831265.1">
    <property type="nucleotide sequence ID" value="NZ_FZMO01000099.1"/>
</dbReference>